<dbReference type="STRING" id="29529.SAMN04488122_4560"/>
<gene>
    <name evidence="1" type="ORF">SAMN04488122_4560</name>
</gene>
<dbReference type="OrthoDB" id="781694at2"/>
<evidence type="ECO:0000313" key="1">
    <source>
        <dbReference type="EMBL" id="SEW51879.1"/>
    </source>
</evidence>
<dbReference type="EMBL" id="FOJG01000002">
    <property type="protein sequence ID" value="SEW51879.1"/>
    <property type="molecule type" value="Genomic_DNA"/>
</dbReference>
<sequence>MSTKLKISKELEKQFNEFLEYHPAKRVNRSLREVFMTYASYSLNVVPLNMEEIIWDMQSLMELFDMAEDETKDWPEK</sequence>
<evidence type="ECO:0000313" key="2">
    <source>
        <dbReference type="Proteomes" id="UP000199310"/>
    </source>
</evidence>
<reference evidence="2" key="1">
    <citation type="submission" date="2016-10" db="EMBL/GenBank/DDBJ databases">
        <authorList>
            <person name="Varghese N."/>
            <person name="Submissions S."/>
        </authorList>
    </citation>
    <scope>NUCLEOTIDE SEQUENCE [LARGE SCALE GENOMIC DNA]</scope>
    <source>
        <strain evidence="2">DSM 3695</strain>
    </source>
</reference>
<organism evidence="1 2">
    <name type="scientific">Chitinophaga arvensicola</name>
    <dbReference type="NCBI Taxonomy" id="29529"/>
    <lineage>
        <taxon>Bacteria</taxon>
        <taxon>Pseudomonadati</taxon>
        <taxon>Bacteroidota</taxon>
        <taxon>Chitinophagia</taxon>
        <taxon>Chitinophagales</taxon>
        <taxon>Chitinophagaceae</taxon>
        <taxon>Chitinophaga</taxon>
    </lineage>
</organism>
<proteinExistence type="predicted"/>
<name>A0A1I0S7U5_9BACT</name>
<dbReference type="RefSeq" id="WP_089898338.1">
    <property type="nucleotide sequence ID" value="NZ_FOJG01000002.1"/>
</dbReference>
<accession>A0A1I0S7U5</accession>
<dbReference type="Proteomes" id="UP000199310">
    <property type="component" value="Unassembled WGS sequence"/>
</dbReference>
<keyword evidence="2" id="KW-1185">Reference proteome</keyword>
<dbReference type="AlphaFoldDB" id="A0A1I0S7U5"/>
<protein>
    <submittedName>
        <fullName evidence="1">Uncharacterized protein</fullName>
    </submittedName>
</protein>